<keyword evidence="4" id="KW-1185">Reference proteome</keyword>
<proteinExistence type="predicted"/>
<accession>A0A1Y2D949</accession>
<feature type="transmembrane region" description="Helical" evidence="1">
    <location>
        <begin position="126"/>
        <end position="142"/>
    </location>
</feature>
<evidence type="ECO:0000313" key="3">
    <source>
        <dbReference type="EMBL" id="ORY55175.1"/>
    </source>
</evidence>
<dbReference type="EMBL" id="MCOG01000079">
    <property type="protein sequence ID" value="ORY55175.1"/>
    <property type="molecule type" value="Genomic_DNA"/>
</dbReference>
<gene>
    <name evidence="3" type="ORF">LY90DRAFT_507178</name>
</gene>
<name>A0A1Y2D949_9FUNG</name>
<dbReference type="AlphaFoldDB" id="A0A1Y2D949"/>
<evidence type="ECO:0000313" key="4">
    <source>
        <dbReference type="Proteomes" id="UP000193920"/>
    </source>
</evidence>
<dbReference type="InterPro" id="IPR008978">
    <property type="entry name" value="HSP20-like_chaperone"/>
</dbReference>
<protein>
    <recommendedName>
        <fullName evidence="2">SHSP domain-containing protein</fullName>
    </recommendedName>
</protein>
<dbReference type="Pfam" id="PF00011">
    <property type="entry name" value="HSP20"/>
    <property type="match status" value="1"/>
</dbReference>
<reference evidence="3 4" key="1">
    <citation type="submission" date="2016-08" db="EMBL/GenBank/DDBJ databases">
        <title>A Parts List for Fungal Cellulosomes Revealed by Comparative Genomics.</title>
        <authorList>
            <consortium name="DOE Joint Genome Institute"/>
            <person name="Haitjema C.H."/>
            <person name="Gilmore S.P."/>
            <person name="Henske J.K."/>
            <person name="Solomon K.V."/>
            <person name="De Groot R."/>
            <person name="Kuo A."/>
            <person name="Mondo S.J."/>
            <person name="Salamov A.A."/>
            <person name="Labutti K."/>
            <person name="Zhao Z."/>
            <person name="Chiniquy J."/>
            <person name="Barry K."/>
            <person name="Brewer H.M."/>
            <person name="Purvine S.O."/>
            <person name="Wright A.T."/>
            <person name="Boxma B."/>
            <person name="Van Alen T."/>
            <person name="Hackstein J.H."/>
            <person name="Baker S.E."/>
            <person name="Grigoriev I.V."/>
            <person name="O'Malley M.A."/>
        </authorList>
    </citation>
    <scope>NUCLEOTIDE SEQUENCE [LARGE SCALE GENOMIC DNA]</scope>
    <source>
        <strain evidence="3 4">G1</strain>
    </source>
</reference>
<keyword evidence="1" id="KW-0812">Transmembrane</keyword>
<dbReference type="SUPFAM" id="SSF49764">
    <property type="entry name" value="HSP20-like chaperones"/>
    <property type="match status" value="1"/>
</dbReference>
<dbReference type="CDD" id="cd06464">
    <property type="entry name" value="ACD_sHsps-like"/>
    <property type="match status" value="1"/>
</dbReference>
<evidence type="ECO:0000256" key="1">
    <source>
        <dbReference type="SAM" id="Phobius"/>
    </source>
</evidence>
<feature type="domain" description="SHSP" evidence="2">
    <location>
        <begin position="83"/>
        <end position="131"/>
    </location>
</feature>
<dbReference type="Gene3D" id="2.60.40.790">
    <property type="match status" value="1"/>
</dbReference>
<sequence>MKLYFNNIERKKERKSITSSSFDIIPLVLPLLHSTPVDSFENQISKAFDSYVFNSVDFRPKINLRDDEKIYYIHSDLPEEKTKQETKQENNKKYSKTECTYSKFERSFNIPENANMNSIKATMENFVLKIILIFNKFLYALYKKDN</sequence>
<dbReference type="InterPro" id="IPR002068">
    <property type="entry name" value="A-crystallin/Hsp20_dom"/>
</dbReference>
<dbReference type="Proteomes" id="UP000193920">
    <property type="component" value="Unassembled WGS sequence"/>
</dbReference>
<comment type="caution">
    <text evidence="3">The sequence shown here is derived from an EMBL/GenBank/DDBJ whole genome shotgun (WGS) entry which is preliminary data.</text>
</comment>
<keyword evidence="1" id="KW-1133">Transmembrane helix</keyword>
<dbReference type="OrthoDB" id="1431247at2759"/>
<organism evidence="3 4">
    <name type="scientific">Neocallimastix californiae</name>
    <dbReference type="NCBI Taxonomy" id="1754190"/>
    <lineage>
        <taxon>Eukaryota</taxon>
        <taxon>Fungi</taxon>
        <taxon>Fungi incertae sedis</taxon>
        <taxon>Chytridiomycota</taxon>
        <taxon>Chytridiomycota incertae sedis</taxon>
        <taxon>Neocallimastigomycetes</taxon>
        <taxon>Neocallimastigales</taxon>
        <taxon>Neocallimastigaceae</taxon>
        <taxon>Neocallimastix</taxon>
    </lineage>
</organism>
<evidence type="ECO:0000259" key="2">
    <source>
        <dbReference type="Pfam" id="PF00011"/>
    </source>
</evidence>
<keyword evidence="1" id="KW-0472">Membrane</keyword>